<reference evidence="10 11" key="2">
    <citation type="submission" date="2019-01" db="EMBL/GenBank/DDBJ databases">
        <title>A chromosome length genome reference of the Java medaka (oryzias javanicus).</title>
        <authorList>
            <person name="Herpin A."/>
            <person name="Takehana Y."/>
            <person name="Naruse K."/>
            <person name="Ansai S."/>
            <person name="Kawaguchi M."/>
        </authorList>
    </citation>
    <scope>NUCLEOTIDE SEQUENCE [LARGE SCALE GENOMIC DNA]</scope>
    <source>
        <strain evidence="10">RS831</strain>
        <tissue evidence="10">Whole body</tissue>
    </source>
</reference>
<dbReference type="AlphaFoldDB" id="A0A3S2MBE6"/>
<evidence type="ECO:0000256" key="8">
    <source>
        <dbReference type="SAM" id="Phobius"/>
    </source>
</evidence>
<name>A0A3S2MBE6_ORYJA</name>
<keyword evidence="5 8" id="KW-1133">Transmembrane helix</keyword>
<comment type="subcellular location">
    <subcellularLocation>
        <location evidence="1">Membrane</location>
        <topology evidence="1">Single-pass type I membrane protein</topology>
    </subcellularLocation>
</comment>
<organism evidence="10 11">
    <name type="scientific">Oryzias javanicus</name>
    <name type="common">Javanese ricefish</name>
    <name type="synonym">Aplocheilus javanicus</name>
    <dbReference type="NCBI Taxonomy" id="123683"/>
    <lineage>
        <taxon>Eukaryota</taxon>
        <taxon>Metazoa</taxon>
        <taxon>Chordata</taxon>
        <taxon>Craniata</taxon>
        <taxon>Vertebrata</taxon>
        <taxon>Euteleostomi</taxon>
        <taxon>Actinopterygii</taxon>
        <taxon>Neopterygii</taxon>
        <taxon>Teleostei</taxon>
        <taxon>Neoteleostei</taxon>
        <taxon>Acanthomorphata</taxon>
        <taxon>Ovalentaria</taxon>
        <taxon>Atherinomorphae</taxon>
        <taxon>Beloniformes</taxon>
        <taxon>Adrianichthyidae</taxon>
        <taxon>Oryziinae</taxon>
        <taxon>Oryzias</taxon>
    </lineage>
</organism>
<keyword evidence="6 8" id="KW-0472">Membrane</keyword>
<proteinExistence type="predicted"/>
<dbReference type="Proteomes" id="UP000283210">
    <property type="component" value="Chromosome 14"/>
</dbReference>
<accession>A0A3S2MBE6</accession>
<keyword evidence="2 8" id="KW-0812">Transmembrane</keyword>
<protein>
    <recommendedName>
        <fullName evidence="9">C-type lectin domain-containing protein</fullName>
    </recommendedName>
</protein>
<dbReference type="SUPFAM" id="SSF56436">
    <property type="entry name" value="C-type lectin-like"/>
    <property type="match status" value="1"/>
</dbReference>
<dbReference type="PROSITE" id="PS50041">
    <property type="entry name" value="C_TYPE_LECTIN_2"/>
    <property type="match status" value="1"/>
</dbReference>
<evidence type="ECO:0000256" key="6">
    <source>
        <dbReference type="ARBA" id="ARBA00023136"/>
    </source>
</evidence>
<evidence type="ECO:0000313" key="10">
    <source>
        <dbReference type="EMBL" id="RVE63835.1"/>
    </source>
</evidence>
<dbReference type="PANTHER" id="PTHR14789:SF2">
    <property type="entry name" value="LAYILIN"/>
    <property type="match status" value="1"/>
</dbReference>
<dbReference type="PANTHER" id="PTHR14789">
    <property type="entry name" value="CHONDROLECTIN VARIANT CHODLFDELTAE"/>
    <property type="match status" value="1"/>
</dbReference>
<evidence type="ECO:0000256" key="1">
    <source>
        <dbReference type="ARBA" id="ARBA00004479"/>
    </source>
</evidence>
<feature type="transmembrane region" description="Helical" evidence="8">
    <location>
        <begin position="230"/>
        <end position="257"/>
    </location>
</feature>
<gene>
    <name evidence="10" type="ORF">OJAV_G00140190</name>
</gene>
<dbReference type="GO" id="GO:0016020">
    <property type="term" value="C:membrane"/>
    <property type="evidence" value="ECO:0007669"/>
    <property type="project" value="UniProtKB-SubCell"/>
</dbReference>
<dbReference type="InterPro" id="IPR016186">
    <property type="entry name" value="C-type_lectin-like/link_sf"/>
</dbReference>
<dbReference type="Gene3D" id="3.10.100.10">
    <property type="entry name" value="Mannose-Binding Protein A, subunit A"/>
    <property type="match status" value="1"/>
</dbReference>
<keyword evidence="3" id="KW-0732">Signal</keyword>
<feature type="region of interest" description="Disordered" evidence="7">
    <location>
        <begin position="194"/>
        <end position="221"/>
    </location>
</feature>
<dbReference type="GO" id="GO:0005737">
    <property type="term" value="C:cytoplasm"/>
    <property type="evidence" value="ECO:0007669"/>
    <property type="project" value="TreeGrafter"/>
</dbReference>
<sequence length="332" mass="37171">MDGNLPLVSVYDEMHSLDLSLFSHTDATPDFCKLTYLKPEVSVCAEPEKGKPCYKLAYFSELRWKLNFAEADLACKRDGGQLLSVESETEQKIIEQLITELRPTDGDFWIGLRRNDALEDNIPDCSSQYYWLDGSRSTFRNWHFDEPSCGSEVCWSCITSRPPRLASEEPTCFSGMINCETKNNFICKYTAERSREPSSSPNATLTDVFPSPELPKEPNYPSQNRTAMNLVYVIIPTIPLLLLLLTVMGVCCFKMLITRRRKQKKPQVGHTDPGPGTSPASTDVYNIIRSQKDDDLLSARPQTKNTSFLCSSPDTPTATTITLGAGTPRAVL</sequence>
<dbReference type="EMBL" id="CM012450">
    <property type="protein sequence ID" value="RVE63835.1"/>
    <property type="molecule type" value="Genomic_DNA"/>
</dbReference>
<evidence type="ECO:0000259" key="9">
    <source>
        <dbReference type="PROSITE" id="PS50041"/>
    </source>
</evidence>
<dbReference type="SMART" id="SM00034">
    <property type="entry name" value="CLECT"/>
    <property type="match status" value="1"/>
</dbReference>
<dbReference type="InterPro" id="IPR051505">
    <property type="entry name" value="C-type_lectin_domain"/>
</dbReference>
<reference evidence="10 11" key="1">
    <citation type="submission" date="2018-11" db="EMBL/GenBank/DDBJ databases">
        <authorList>
            <person name="Lopez-Roques C."/>
            <person name="Donnadieu C."/>
            <person name="Bouchez O."/>
            <person name="Klopp C."/>
            <person name="Cabau C."/>
            <person name="Zahm M."/>
        </authorList>
    </citation>
    <scope>NUCLEOTIDE SEQUENCE [LARGE SCALE GENOMIC DNA]</scope>
    <source>
        <strain evidence="10">RS831</strain>
        <tissue evidence="10">Whole body</tissue>
    </source>
</reference>
<evidence type="ECO:0000256" key="3">
    <source>
        <dbReference type="ARBA" id="ARBA00022729"/>
    </source>
</evidence>
<evidence type="ECO:0000313" key="11">
    <source>
        <dbReference type="Proteomes" id="UP000283210"/>
    </source>
</evidence>
<dbReference type="InterPro" id="IPR016187">
    <property type="entry name" value="CTDL_fold"/>
</dbReference>
<feature type="domain" description="C-type lectin" evidence="9">
    <location>
        <begin position="49"/>
        <end position="188"/>
    </location>
</feature>
<evidence type="ECO:0000256" key="7">
    <source>
        <dbReference type="SAM" id="MobiDB-lite"/>
    </source>
</evidence>
<keyword evidence="11" id="KW-1185">Reference proteome</keyword>
<evidence type="ECO:0000256" key="4">
    <source>
        <dbReference type="ARBA" id="ARBA00022734"/>
    </source>
</evidence>
<keyword evidence="4" id="KW-0430">Lectin</keyword>
<feature type="region of interest" description="Disordered" evidence="7">
    <location>
        <begin position="263"/>
        <end position="282"/>
    </location>
</feature>
<evidence type="ECO:0000256" key="5">
    <source>
        <dbReference type="ARBA" id="ARBA00022989"/>
    </source>
</evidence>
<dbReference type="Pfam" id="PF00059">
    <property type="entry name" value="Lectin_C"/>
    <property type="match status" value="1"/>
</dbReference>
<dbReference type="GO" id="GO:0050772">
    <property type="term" value="P:positive regulation of axonogenesis"/>
    <property type="evidence" value="ECO:0007669"/>
    <property type="project" value="TreeGrafter"/>
</dbReference>
<dbReference type="InterPro" id="IPR001304">
    <property type="entry name" value="C-type_lectin-like"/>
</dbReference>
<dbReference type="OrthoDB" id="5797898at2759"/>
<dbReference type="GO" id="GO:0030246">
    <property type="term" value="F:carbohydrate binding"/>
    <property type="evidence" value="ECO:0007669"/>
    <property type="project" value="UniProtKB-KW"/>
</dbReference>
<evidence type="ECO:0000256" key="2">
    <source>
        <dbReference type="ARBA" id="ARBA00022692"/>
    </source>
</evidence>